<accession>A0A914AF46</accession>
<evidence type="ECO:0000313" key="1">
    <source>
        <dbReference type="EnsemblMetazoa" id="XP_038062367.1"/>
    </source>
</evidence>
<protein>
    <submittedName>
        <fullName evidence="1">Uncharacterized protein</fullName>
    </submittedName>
</protein>
<keyword evidence="2" id="KW-1185">Reference proteome</keyword>
<evidence type="ECO:0000313" key="2">
    <source>
        <dbReference type="Proteomes" id="UP000887568"/>
    </source>
</evidence>
<proteinExistence type="predicted"/>
<name>A0A914AF46_PATMI</name>
<sequence>MTFIGVTVENNGPIELVRDDDRVFEVGDDVLRDVFDGGVTEVEERLPLQCIVRYQDMPGMSAQIYWRSWFKVDVFALMMEKKVDEDVFWLSFGSSVVKLTYRCALSMLRFVVKDVHCYSIPVQKVIRKVLRVGFWLFI</sequence>
<dbReference type="Proteomes" id="UP000887568">
    <property type="component" value="Unplaced"/>
</dbReference>
<dbReference type="RefSeq" id="XP_038062367.1">
    <property type="nucleotide sequence ID" value="XM_038206439.1"/>
</dbReference>
<dbReference type="AlphaFoldDB" id="A0A914AF46"/>
<dbReference type="GeneID" id="119732835"/>
<reference evidence="1" key="1">
    <citation type="submission" date="2022-11" db="UniProtKB">
        <authorList>
            <consortium name="EnsemblMetazoa"/>
        </authorList>
    </citation>
    <scope>IDENTIFICATION</scope>
</reference>
<organism evidence="1 2">
    <name type="scientific">Patiria miniata</name>
    <name type="common">Bat star</name>
    <name type="synonym">Asterina miniata</name>
    <dbReference type="NCBI Taxonomy" id="46514"/>
    <lineage>
        <taxon>Eukaryota</taxon>
        <taxon>Metazoa</taxon>
        <taxon>Echinodermata</taxon>
        <taxon>Eleutherozoa</taxon>
        <taxon>Asterozoa</taxon>
        <taxon>Asteroidea</taxon>
        <taxon>Valvatacea</taxon>
        <taxon>Valvatida</taxon>
        <taxon>Asterinidae</taxon>
        <taxon>Patiria</taxon>
    </lineage>
</organism>
<dbReference type="EnsemblMetazoa" id="XM_038206439.1">
    <property type="protein sequence ID" value="XP_038062367.1"/>
    <property type="gene ID" value="LOC119732835"/>
</dbReference>